<evidence type="ECO:0000313" key="4">
    <source>
        <dbReference type="Proteomes" id="UP000011185"/>
    </source>
</evidence>
<evidence type="ECO:0000313" key="3">
    <source>
        <dbReference type="EMBL" id="ELQ76774.1"/>
    </source>
</evidence>
<name>L7JZC4_TRAHO</name>
<reference evidence="3 4" key="1">
    <citation type="journal article" date="2012" name="PLoS Pathog.">
        <title>The genome of the obligate intracellular parasite Trachipleistophora hominis: new insights into microsporidian genome dynamics and reductive evolution.</title>
        <authorList>
            <person name="Heinz E."/>
            <person name="Williams T.A."/>
            <person name="Nakjang S."/>
            <person name="Noel C.J."/>
            <person name="Swan D.C."/>
            <person name="Goldberg A.V."/>
            <person name="Harris S.R."/>
            <person name="Weinmaier T."/>
            <person name="Markert S."/>
            <person name="Becher D."/>
            <person name="Bernhardt J."/>
            <person name="Dagan T."/>
            <person name="Hacker C."/>
            <person name="Lucocq J.M."/>
            <person name="Schweder T."/>
            <person name="Rattei T."/>
            <person name="Hall N."/>
            <person name="Hirt R.P."/>
            <person name="Embley T.M."/>
        </authorList>
    </citation>
    <scope>NUCLEOTIDE SEQUENCE [LARGE SCALE GENOMIC DNA]</scope>
</reference>
<dbReference type="VEuPathDB" id="MicrosporidiaDB:THOM_0213"/>
<feature type="chain" id="PRO_5003979271" description="Transposable element encoded protein" evidence="2">
    <location>
        <begin position="25"/>
        <end position="83"/>
    </location>
</feature>
<evidence type="ECO:0000256" key="1">
    <source>
        <dbReference type="SAM" id="Phobius"/>
    </source>
</evidence>
<dbReference type="HOGENOM" id="CLU_2544214_0_0_1"/>
<feature type="signal peptide" evidence="2">
    <location>
        <begin position="1"/>
        <end position="24"/>
    </location>
</feature>
<feature type="transmembrane region" description="Helical" evidence="1">
    <location>
        <begin position="28"/>
        <end position="46"/>
    </location>
</feature>
<keyword evidence="1" id="KW-0472">Membrane</keyword>
<keyword evidence="4" id="KW-1185">Reference proteome</keyword>
<sequence>MHINHAFLHCIVCFDALCISRTHSMPISFGAILPLIFPFSPIYSLFSVQSTYRCTYNQTFPCMAYHVSCASNKSKGRRESPAF</sequence>
<gene>
    <name evidence="3" type="ORF">THOM_0213</name>
</gene>
<dbReference type="Proteomes" id="UP000011185">
    <property type="component" value="Unassembled WGS sequence"/>
</dbReference>
<accession>L7JZC4</accession>
<evidence type="ECO:0000256" key="2">
    <source>
        <dbReference type="SAM" id="SignalP"/>
    </source>
</evidence>
<organism evidence="3 4">
    <name type="scientific">Trachipleistophora hominis</name>
    <name type="common">Microsporidian parasite</name>
    <dbReference type="NCBI Taxonomy" id="72359"/>
    <lineage>
        <taxon>Eukaryota</taxon>
        <taxon>Fungi</taxon>
        <taxon>Fungi incertae sedis</taxon>
        <taxon>Microsporidia</taxon>
        <taxon>Pleistophoridae</taxon>
        <taxon>Trachipleistophora</taxon>
    </lineage>
</organism>
<keyword evidence="2" id="KW-0732">Signal</keyword>
<keyword evidence="1" id="KW-0812">Transmembrane</keyword>
<evidence type="ECO:0008006" key="5">
    <source>
        <dbReference type="Google" id="ProtNLM"/>
    </source>
</evidence>
<protein>
    <recommendedName>
        <fullName evidence="5">Transposable element encoded protein</fullName>
    </recommendedName>
</protein>
<dbReference type="EMBL" id="JH993814">
    <property type="protein sequence ID" value="ELQ76774.1"/>
    <property type="molecule type" value="Genomic_DNA"/>
</dbReference>
<keyword evidence="1" id="KW-1133">Transmembrane helix</keyword>
<dbReference type="AlphaFoldDB" id="L7JZC4"/>
<proteinExistence type="predicted"/>
<dbReference type="InParanoid" id="L7JZC4"/>